<reference evidence="6" key="1">
    <citation type="submission" date="2020-03" db="EMBL/GenBank/DDBJ databases">
        <title>Draft Genome Sequence of Cylindrodendrum hubeiense.</title>
        <authorList>
            <person name="Buettner E."/>
            <person name="Kellner H."/>
        </authorList>
    </citation>
    <scope>NUCLEOTIDE SEQUENCE</scope>
    <source>
        <strain evidence="6">IHI 201604</strain>
    </source>
</reference>
<dbReference type="PANTHER" id="PTHR43401">
    <property type="entry name" value="L-THREONINE 3-DEHYDROGENASE"/>
    <property type="match status" value="1"/>
</dbReference>
<keyword evidence="2 4" id="KW-0862">Zinc</keyword>
<dbReference type="PROSITE" id="PS00059">
    <property type="entry name" value="ADH_ZINC"/>
    <property type="match status" value="1"/>
</dbReference>
<dbReference type="InterPro" id="IPR013149">
    <property type="entry name" value="ADH-like_C"/>
</dbReference>
<dbReference type="SUPFAM" id="SSF50129">
    <property type="entry name" value="GroES-like"/>
    <property type="match status" value="1"/>
</dbReference>
<dbReference type="SMART" id="SM00829">
    <property type="entry name" value="PKS_ER"/>
    <property type="match status" value="1"/>
</dbReference>
<proteinExistence type="inferred from homology"/>
<dbReference type="AlphaFoldDB" id="A0A9P5HF73"/>
<dbReference type="InterPro" id="IPR036291">
    <property type="entry name" value="NAD(P)-bd_dom_sf"/>
</dbReference>
<evidence type="ECO:0000256" key="2">
    <source>
        <dbReference type="ARBA" id="ARBA00022833"/>
    </source>
</evidence>
<dbReference type="OrthoDB" id="256333at2759"/>
<evidence type="ECO:0000256" key="3">
    <source>
        <dbReference type="ARBA" id="ARBA00023002"/>
    </source>
</evidence>
<feature type="domain" description="Enoyl reductase (ER)" evidence="5">
    <location>
        <begin position="12"/>
        <end position="320"/>
    </location>
</feature>
<evidence type="ECO:0000256" key="4">
    <source>
        <dbReference type="RuleBase" id="RU361277"/>
    </source>
</evidence>
<dbReference type="InterPro" id="IPR020843">
    <property type="entry name" value="ER"/>
</dbReference>
<accession>A0A9P5HF73</accession>
<dbReference type="CDD" id="cd08254">
    <property type="entry name" value="hydroxyacyl_CoA_DH"/>
    <property type="match status" value="1"/>
</dbReference>
<evidence type="ECO:0000259" key="5">
    <source>
        <dbReference type="SMART" id="SM00829"/>
    </source>
</evidence>
<gene>
    <name evidence="6" type="ORF">G7Z17_g1260</name>
</gene>
<dbReference type="Proteomes" id="UP000722485">
    <property type="component" value="Unassembled WGS sequence"/>
</dbReference>
<dbReference type="Gene3D" id="3.90.180.10">
    <property type="entry name" value="Medium-chain alcohol dehydrogenases, catalytic domain"/>
    <property type="match status" value="1"/>
</dbReference>
<protein>
    <recommendedName>
        <fullName evidence="5">Enoyl reductase (ER) domain-containing protein</fullName>
    </recommendedName>
</protein>
<dbReference type="EMBL" id="JAANBB010000010">
    <property type="protein sequence ID" value="KAF7556668.1"/>
    <property type="molecule type" value="Genomic_DNA"/>
</dbReference>
<comment type="cofactor">
    <cofactor evidence="4">
        <name>Zn(2+)</name>
        <dbReference type="ChEBI" id="CHEBI:29105"/>
    </cofactor>
</comment>
<sequence>MKAFQFADVAIGLTLKDVPIPEPGHDQVLIAVKAAGLCHSDTHVVKGGGGAWMQAQSLTLGHEVAGEVVKLGPGASAFQFNVGDRVAVTLLGHPILDRDFTEAIGVGYDGGYAEFAIAYCKHLVKIPDGVSFPQAAVATDSVATAYHAVITEGRVTKSTKVAIIGLGGLGLNGVAIAALQGAEVYGVDINTAKFEQATTSGAIKCVSNLDQLNDIVFDVIIDFAGVGSTTSSAVSTVKLGGCVVLVGLSASTLQLTTTSLVTRNVQLKGSVGASMEELHCVLDLIARGSITPALEEIPFSDVPNGLERLHENNINGRLFTIPR</sequence>
<keyword evidence="7" id="KW-1185">Reference proteome</keyword>
<dbReference type="SUPFAM" id="SSF51735">
    <property type="entry name" value="NAD(P)-binding Rossmann-fold domains"/>
    <property type="match status" value="1"/>
</dbReference>
<evidence type="ECO:0000256" key="1">
    <source>
        <dbReference type="ARBA" id="ARBA00022723"/>
    </source>
</evidence>
<dbReference type="InterPro" id="IPR002328">
    <property type="entry name" value="ADH_Zn_CS"/>
</dbReference>
<name>A0A9P5HF73_9HYPO</name>
<dbReference type="Gene3D" id="3.40.50.720">
    <property type="entry name" value="NAD(P)-binding Rossmann-like Domain"/>
    <property type="match status" value="1"/>
</dbReference>
<evidence type="ECO:0000313" key="6">
    <source>
        <dbReference type="EMBL" id="KAF7556668.1"/>
    </source>
</evidence>
<dbReference type="GO" id="GO:0008270">
    <property type="term" value="F:zinc ion binding"/>
    <property type="evidence" value="ECO:0007669"/>
    <property type="project" value="InterPro"/>
</dbReference>
<organism evidence="6 7">
    <name type="scientific">Cylindrodendrum hubeiense</name>
    <dbReference type="NCBI Taxonomy" id="595255"/>
    <lineage>
        <taxon>Eukaryota</taxon>
        <taxon>Fungi</taxon>
        <taxon>Dikarya</taxon>
        <taxon>Ascomycota</taxon>
        <taxon>Pezizomycotina</taxon>
        <taxon>Sordariomycetes</taxon>
        <taxon>Hypocreomycetidae</taxon>
        <taxon>Hypocreales</taxon>
        <taxon>Nectriaceae</taxon>
        <taxon>Cylindrodendrum</taxon>
    </lineage>
</organism>
<dbReference type="InterPro" id="IPR011032">
    <property type="entry name" value="GroES-like_sf"/>
</dbReference>
<dbReference type="PANTHER" id="PTHR43401:SF4">
    <property type="entry name" value="D-ARABINOSE 1-DEHYDROGENASE (NADP(+))"/>
    <property type="match status" value="1"/>
</dbReference>
<keyword evidence="1 4" id="KW-0479">Metal-binding</keyword>
<dbReference type="Pfam" id="PF08240">
    <property type="entry name" value="ADH_N"/>
    <property type="match status" value="1"/>
</dbReference>
<evidence type="ECO:0000313" key="7">
    <source>
        <dbReference type="Proteomes" id="UP000722485"/>
    </source>
</evidence>
<keyword evidence="3" id="KW-0560">Oxidoreductase</keyword>
<dbReference type="GO" id="GO:0016491">
    <property type="term" value="F:oxidoreductase activity"/>
    <property type="evidence" value="ECO:0007669"/>
    <property type="project" value="UniProtKB-KW"/>
</dbReference>
<dbReference type="InterPro" id="IPR050129">
    <property type="entry name" value="Zn_alcohol_dh"/>
</dbReference>
<comment type="caution">
    <text evidence="6">The sequence shown here is derived from an EMBL/GenBank/DDBJ whole genome shotgun (WGS) entry which is preliminary data.</text>
</comment>
<comment type="similarity">
    <text evidence="4">Belongs to the zinc-containing alcohol dehydrogenase family.</text>
</comment>
<dbReference type="InterPro" id="IPR013154">
    <property type="entry name" value="ADH-like_N"/>
</dbReference>
<dbReference type="Pfam" id="PF00107">
    <property type="entry name" value="ADH_zinc_N"/>
    <property type="match status" value="1"/>
</dbReference>